<organism evidence="1 2">
    <name type="scientific">Cryptolaemus montrouzieri</name>
    <dbReference type="NCBI Taxonomy" id="559131"/>
    <lineage>
        <taxon>Eukaryota</taxon>
        <taxon>Metazoa</taxon>
        <taxon>Ecdysozoa</taxon>
        <taxon>Arthropoda</taxon>
        <taxon>Hexapoda</taxon>
        <taxon>Insecta</taxon>
        <taxon>Pterygota</taxon>
        <taxon>Neoptera</taxon>
        <taxon>Endopterygota</taxon>
        <taxon>Coleoptera</taxon>
        <taxon>Polyphaga</taxon>
        <taxon>Cucujiformia</taxon>
        <taxon>Coccinelloidea</taxon>
        <taxon>Coccinellidae</taxon>
        <taxon>Scymninae</taxon>
        <taxon>Scymnini</taxon>
        <taxon>Cryptolaemus</taxon>
    </lineage>
</organism>
<keyword evidence="2" id="KW-1185">Reference proteome</keyword>
<dbReference type="Proteomes" id="UP001516400">
    <property type="component" value="Unassembled WGS sequence"/>
</dbReference>
<reference evidence="1 2" key="1">
    <citation type="journal article" date="2021" name="BMC Biol.">
        <title>Horizontally acquired antibacterial genes associated with adaptive radiation of ladybird beetles.</title>
        <authorList>
            <person name="Li H.S."/>
            <person name="Tang X.F."/>
            <person name="Huang Y.H."/>
            <person name="Xu Z.Y."/>
            <person name="Chen M.L."/>
            <person name="Du X.Y."/>
            <person name="Qiu B.Y."/>
            <person name="Chen P.T."/>
            <person name="Zhang W."/>
            <person name="Slipinski A."/>
            <person name="Escalona H.E."/>
            <person name="Waterhouse R.M."/>
            <person name="Zwick A."/>
            <person name="Pang H."/>
        </authorList>
    </citation>
    <scope>NUCLEOTIDE SEQUENCE [LARGE SCALE GENOMIC DNA]</scope>
    <source>
        <strain evidence="1">SYSU2018</strain>
    </source>
</reference>
<evidence type="ECO:0000313" key="2">
    <source>
        <dbReference type="Proteomes" id="UP001516400"/>
    </source>
</evidence>
<protein>
    <submittedName>
        <fullName evidence="1">Uncharacterized protein</fullName>
    </submittedName>
</protein>
<comment type="caution">
    <text evidence="1">The sequence shown here is derived from an EMBL/GenBank/DDBJ whole genome shotgun (WGS) entry which is preliminary data.</text>
</comment>
<name>A0ABD2MLT9_9CUCU</name>
<sequence length="109" mass="12377">MISKYKEFDYSQQKRGKVTFREFISGLATSTFSLEKMTPNYGALALPTTKAYPPGKVLINDKKIEDVKKLMSYTVGYESFHNKILYWPTDRSAAAVALVDSVERLNNLT</sequence>
<proteinExistence type="predicted"/>
<evidence type="ECO:0000313" key="1">
    <source>
        <dbReference type="EMBL" id="KAL3267328.1"/>
    </source>
</evidence>
<accession>A0ABD2MLT9</accession>
<gene>
    <name evidence="1" type="ORF">HHI36_011459</name>
</gene>
<dbReference type="AlphaFoldDB" id="A0ABD2MLT9"/>
<dbReference type="EMBL" id="JABFTP020000001">
    <property type="protein sequence ID" value="KAL3267328.1"/>
    <property type="molecule type" value="Genomic_DNA"/>
</dbReference>